<keyword evidence="2" id="KW-1185">Reference proteome</keyword>
<evidence type="ECO:0000313" key="2">
    <source>
        <dbReference type="Proteomes" id="UP001629113"/>
    </source>
</evidence>
<evidence type="ECO:0000313" key="1">
    <source>
        <dbReference type="EMBL" id="KAL3418125.1"/>
    </source>
</evidence>
<accession>A0ABR4P4A1</accession>
<dbReference type="Proteomes" id="UP001629113">
    <property type="component" value="Unassembled WGS sequence"/>
</dbReference>
<sequence>MRTERFNPMSVDQSQTEKLRAVVRLNTELLWVAARPKGASAESRTRYAVNRTNAYRDSIKIHKDVWLLFKRDFTGWDEDMFSQLEVLPLELLRHTLRELGVYIERDDRPAPVHLAELQQREEYEEWPVARETSVMLRKIQQQQLEKERTQGLPKKTDIILDIKKHVKEDVKGNVKDVKQDVEEDVKVDIKQGHEDVDIKHTNIRITYTPQTNIQITCPTNAQTTPETNIQITYQTDAQNSPQIGIQTIYPTTIQNIHQTNIQITYPTDAQKTPHTNIQSIH</sequence>
<reference evidence="1 2" key="1">
    <citation type="submission" date="2024-06" db="EMBL/GenBank/DDBJ databases">
        <title>Complete genome of Phlyctema vagabunda strain 19-DSS-EL-015.</title>
        <authorList>
            <person name="Fiorenzani C."/>
        </authorList>
    </citation>
    <scope>NUCLEOTIDE SEQUENCE [LARGE SCALE GENOMIC DNA]</scope>
    <source>
        <strain evidence="1 2">19-DSS-EL-015</strain>
    </source>
</reference>
<protein>
    <submittedName>
        <fullName evidence="1">Uncharacterized protein</fullName>
    </submittedName>
</protein>
<dbReference type="EMBL" id="JBFCZG010000009">
    <property type="protein sequence ID" value="KAL3418125.1"/>
    <property type="molecule type" value="Genomic_DNA"/>
</dbReference>
<organism evidence="1 2">
    <name type="scientific">Phlyctema vagabunda</name>
    <dbReference type="NCBI Taxonomy" id="108571"/>
    <lineage>
        <taxon>Eukaryota</taxon>
        <taxon>Fungi</taxon>
        <taxon>Dikarya</taxon>
        <taxon>Ascomycota</taxon>
        <taxon>Pezizomycotina</taxon>
        <taxon>Leotiomycetes</taxon>
        <taxon>Helotiales</taxon>
        <taxon>Dermateaceae</taxon>
        <taxon>Phlyctema</taxon>
    </lineage>
</organism>
<comment type="caution">
    <text evidence="1">The sequence shown here is derived from an EMBL/GenBank/DDBJ whole genome shotgun (WGS) entry which is preliminary data.</text>
</comment>
<gene>
    <name evidence="1" type="ORF">PVAG01_09840</name>
</gene>
<name>A0ABR4P4A1_9HELO</name>
<proteinExistence type="predicted"/>